<dbReference type="STRING" id="585506.HMPREF0877_0944"/>
<reference evidence="1 2" key="1">
    <citation type="submission" date="2009-04" db="EMBL/GenBank/DDBJ databases">
        <authorList>
            <person name="Qin X."/>
            <person name="Bachman B."/>
            <person name="Battles P."/>
            <person name="Bell A."/>
            <person name="Bess C."/>
            <person name="Bickham C."/>
            <person name="Chaboub L."/>
            <person name="Chen D."/>
            <person name="Coyle M."/>
            <person name="Deiros D.R."/>
            <person name="Dinh H."/>
            <person name="Forbes L."/>
            <person name="Fowler G."/>
            <person name="Francisco L."/>
            <person name="Fu Q."/>
            <person name="Gubbala S."/>
            <person name="Hale W."/>
            <person name="Han Y."/>
            <person name="Hemphill L."/>
            <person name="Highlander S.K."/>
            <person name="Hirani K."/>
            <person name="Hogues M."/>
            <person name="Jackson L."/>
            <person name="Jakkamsetti A."/>
            <person name="Javaid M."/>
            <person name="Jiang H."/>
            <person name="Korchina V."/>
            <person name="Kovar C."/>
            <person name="Lara F."/>
            <person name="Lee S."/>
            <person name="Mata R."/>
            <person name="Mathew T."/>
            <person name="Moen C."/>
            <person name="Morales K."/>
            <person name="Munidasa M."/>
            <person name="Nazareth L."/>
            <person name="Ngo R."/>
            <person name="Nguyen L."/>
            <person name="Okwuonu G."/>
            <person name="Ongeri F."/>
            <person name="Patil S."/>
            <person name="Petrosino J."/>
            <person name="Pham C."/>
            <person name="Pham P."/>
            <person name="Pu L.-L."/>
            <person name="Puazo M."/>
            <person name="Raj R."/>
            <person name="Reid J."/>
            <person name="Rouhana J."/>
            <person name="Saada N."/>
            <person name="Shang Y."/>
            <person name="Simmons D."/>
            <person name="Thornton R."/>
            <person name="Warren J."/>
            <person name="Weissenberger G."/>
            <person name="Zhang J."/>
            <person name="Zhang L."/>
            <person name="Zhou C."/>
            <person name="Zhu D."/>
            <person name="Muzny D."/>
            <person name="Worley K."/>
            <person name="Gibbs R."/>
        </authorList>
    </citation>
    <scope>NUCLEOTIDE SEQUENCE [LARGE SCALE GENOMIC DNA]</scope>
    <source>
        <strain evidence="1 2">ATCC 33313</strain>
    </source>
</reference>
<dbReference type="Proteomes" id="UP000004528">
    <property type="component" value="Unassembled WGS sequence"/>
</dbReference>
<keyword evidence="2" id="KW-1185">Reference proteome</keyword>
<comment type="caution">
    <text evidence="1">The sequence shown here is derived from an EMBL/GenBank/DDBJ whole genome shotgun (WGS) entry which is preliminary data.</text>
</comment>
<gene>
    <name evidence="1" type="ORF">HMPREF0877_0944</name>
</gene>
<dbReference type="EMBL" id="ACKU01000013">
    <property type="protein sequence ID" value="EER74792.1"/>
    <property type="molecule type" value="Genomic_DNA"/>
</dbReference>
<evidence type="ECO:0000313" key="2">
    <source>
        <dbReference type="Proteomes" id="UP000004528"/>
    </source>
</evidence>
<name>C5RAE9_WEIPA</name>
<dbReference type="HOGENOM" id="CLU_3013188_0_0_9"/>
<protein>
    <submittedName>
        <fullName evidence="1">Uncharacterized protein</fullName>
    </submittedName>
</protein>
<evidence type="ECO:0000313" key="1">
    <source>
        <dbReference type="EMBL" id="EER74792.1"/>
    </source>
</evidence>
<sequence length="56" mass="6515">MEAMISFVVVLGTISIVCQSVETITRQNQVDDRAINSIKEKYYQERRKWLTGTDLH</sequence>
<accession>C5RAE9</accession>
<dbReference type="AlphaFoldDB" id="C5RAE9"/>
<proteinExistence type="predicted"/>
<organism evidence="1 2">
    <name type="scientific">Weissella paramesenteroides ATCC 33313</name>
    <dbReference type="NCBI Taxonomy" id="585506"/>
    <lineage>
        <taxon>Bacteria</taxon>
        <taxon>Bacillati</taxon>
        <taxon>Bacillota</taxon>
        <taxon>Bacilli</taxon>
        <taxon>Lactobacillales</taxon>
        <taxon>Lactobacillaceae</taxon>
        <taxon>Weissella</taxon>
    </lineage>
</organism>